<dbReference type="Gene3D" id="3.90.79.10">
    <property type="entry name" value="Nucleoside Triphosphate Pyrophosphohydrolase"/>
    <property type="match status" value="1"/>
</dbReference>
<sequence>MERTELTNMCMIEDPVTGKVLVQNRIKGSWTGIAFPGGHLEEGESIVDSTIREIYEETGLKISDLSMVGVKNWYNDSPQMEERYRYIVFLFTATCFEGQLIEGGEEGEVFWVHKEELPTMKLARGFGEMLEVFFKSNVNEHYTFIDRTGKQTFCLK</sequence>
<dbReference type="RefSeq" id="WP_210091323.1">
    <property type="nucleotide sequence ID" value="NZ_JAGGKG010000033.1"/>
</dbReference>
<gene>
    <name evidence="4" type="ORF">J2Z32_004432</name>
</gene>
<evidence type="ECO:0000256" key="2">
    <source>
        <dbReference type="ARBA" id="ARBA00022801"/>
    </source>
</evidence>
<dbReference type="InterPro" id="IPR015797">
    <property type="entry name" value="NUDIX_hydrolase-like_dom_sf"/>
</dbReference>
<dbReference type="InterPro" id="IPR000086">
    <property type="entry name" value="NUDIX_hydrolase_dom"/>
</dbReference>
<reference evidence="4 5" key="1">
    <citation type="submission" date="2021-03" db="EMBL/GenBank/DDBJ databases">
        <title>Genomic Encyclopedia of Type Strains, Phase IV (KMG-IV): sequencing the most valuable type-strain genomes for metagenomic binning, comparative biology and taxonomic classification.</title>
        <authorList>
            <person name="Goeker M."/>
        </authorList>
    </citation>
    <scope>NUCLEOTIDE SEQUENCE [LARGE SCALE GENOMIC DNA]</scope>
    <source>
        <strain evidence="4 5">DSM 14349</strain>
    </source>
</reference>
<dbReference type="PANTHER" id="PTHR43736:SF1">
    <property type="entry name" value="DIHYDRONEOPTERIN TRIPHOSPHATE DIPHOSPHATASE"/>
    <property type="match status" value="1"/>
</dbReference>
<dbReference type="PRINTS" id="PR00502">
    <property type="entry name" value="NUDIXFAMILY"/>
</dbReference>
<dbReference type="CDD" id="cd18875">
    <property type="entry name" value="NUDIX_Hydrolase"/>
    <property type="match status" value="1"/>
</dbReference>
<dbReference type="EC" id="3.6.1.55" evidence="4"/>
<keyword evidence="2 4" id="KW-0378">Hydrolase</keyword>
<dbReference type="SUPFAM" id="SSF55811">
    <property type="entry name" value="Nudix"/>
    <property type="match status" value="1"/>
</dbReference>
<evidence type="ECO:0000313" key="4">
    <source>
        <dbReference type="EMBL" id="MBP1907751.1"/>
    </source>
</evidence>
<comment type="similarity">
    <text evidence="1">Belongs to the Nudix hydrolase family.</text>
</comment>
<keyword evidence="5" id="KW-1185">Reference proteome</keyword>
<dbReference type="PROSITE" id="PS51462">
    <property type="entry name" value="NUDIX"/>
    <property type="match status" value="1"/>
</dbReference>
<dbReference type="InterPro" id="IPR020476">
    <property type="entry name" value="Nudix_hydrolase"/>
</dbReference>
<organism evidence="4 5">
    <name type="scientific">Paenibacillus turicensis</name>
    <dbReference type="NCBI Taxonomy" id="160487"/>
    <lineage>
        <taxon>Bacteria</taxon>
        <taxon>Bacillati</taxon>
        <taxon>Bacillota</taxon>
        <taxon>Bacilli</taxon>
        <taxon>Bacillales</taxon>
        <taxon>Paenibacillaceae</taxon>
        <taxon>Paenibacillus</taxon>
    </lineage>
</organism>
<protein>
    <submittedName>
        <fullName evidence="4">8-oxo-dGTP diphosphatase</fullName>
        <ecNumber evidence="4">3.6.1.55</ecNumber>
    </submittedName>
</protein>
<comment type="caution">
    <text evidence="4">The sequence shown here is derived from an EMBL/GenBank/DDBJ whole genome shotgun (WGS) entry which is preliminary data.</text>
</comment>
<evidence type="ECO:0000259" key="3">
    <source>
        <dbReference type="PROSITE" id="PS51462"/>
    </source>
</evidence>
<evidence type="ECO:0000313" key="5">
    <source>
        <dbReference type="Proteomes" id="UP001519272"/>
    </source>
</evidence>
<dbReference type="Proteomes" id="UP001519272">
    <property type="component" value="Unassembled WGS sequence"/>
</dbReference>
<feature type="domain" description="Nudix hydrolase" evidence="3">
    <location>
        <begin position="3"/>
        <end position="135"/>
    </location>
</feature>
<accession>A0ABS4FYU9</accession>
<evidence type="ECO:0000256" key="1">
    <source>
        <dbReference type="ARBA" id="ARBA00005582"/>
    </source>
</evidence>
<dbReference type="EMBL" id="JAGGKG010000033">
    <property type="protein sequence ID" value="MBP1907751.1"/>
    <property type="molecule type" value="Genomic_DNA"/>
</dbReference>
<dbReference type="PANTHER" id="PTHR43736">
    <property type="entry name" value="ADP-RIBOSE PYROPHOSPHATASE"/>
    <property type="match status" value="1"/>
</dbReference>
<proteinExistence type="inferred from homology"/>
<dbReference type="GO" id="GO:0035539">
    <property type="term" value="F:8-oxo-7,8-dihydrodeoxyguanosine triphosphate pyrophosphatase activity"/>
    <property type="evidence" value="ECO:0007669"/>
    <property type="project" value="UniProtKB-EC"/>
</dbReference>
<dbReference type="Pfam" id="PF00293">
    <property type="entry name" value="NUDIX"/>
    <property type="match status" value="1"/>
</dbReference>
<name>A0ABS4FYU9_9BACL</name>